<evidence type="ECO:0000256" key="2">
    <source>
        <dbReference type="ARBA" id="ARBA00006285"/>
    </source>
</evidence>
<comment type="similarity">
    <text evidence="2 7">Belongs to the glycosyl hydrolase 20 family.</text>
</comment>
<dbReference type="InterPro" id="IPR029019">
    <property type="entry name" value="HEX_eukaryotic_N"/>
</dbReference>
<organism evidence="12 13">
    <name type="scientific">Linnemannia schmuckeri</name>
    <dbReference type="NCBI Taxonomy" id="64567"/>
    <lineage>
        <taxon>Eukaryota</taxon>
        <taxon>Fungi</taxon>
        <taxon>Fungi incertae sedis</taxon>
        <taxon>Mucoromycota</taxon>
        <taxon>Mortierellomycotina</taxon>
        <taxon>Mortierellomycetes</taxon>
        <taxon>Mortierellales</taxon>
        <taxon>Mortierellaceae</taxon>
        <taxon>Linnemannia</taxon>
    </lineage>
</organism>
<dbReference type="GO" id="GO:0016231">
    <property type="term" value="F:beta-N-acetylglucosaminidase activity"/>
    <property type="evidence" value="ECO:0007669"/>
    <property type="project" value="TreeGrafter"/>
</dbReference>
<dbReference type="PANTHER" id="PTHR22600">
    <property type="entry name" value="BETA-HEXOSAMINIDASE"/>
    <property type="match status" value="1"/>
</dbReference>
<keyword evidence="5" id="KW-0325">Glycoprotein</keyword>
<feature type="chain" id="PRO_5040303075" description="Beta-hexosaminidase" evidence="9">
    <location>
        <begin position="22"/>
        <end position="624"/>
    </location>
</feature>
<evidence type="ECO:0000256" key="1">
    <source>
        <dbReference type="ARBA" id="ARBA00001231"/>
    </source>
</evidence>
<evidence type="ECO:0000256" key="9">
    <source>
        <dbReference type="SAM" id="SignalP"/>
    </source>
</evidence>
<evidence type="ECO:0000259" key="11">
    <source>
        <dbReference type="Pfam" id="PF14845"/>
    </source>
</evidence>
<dbReference type="SUPFAM" id="SSF55545">
    <property type="entry name" value="beta-N-acetylhexosaminidase-like domain"/>
    <property type="match status" value="1"/>
</dbReference>
<dbReference type="EMBL" id="JAAAUQ010000818">
    <property type="protein sequence ID" value="KAF9147391.1"/>
    <property type="molecule type" value="Genomic_DNA"/>
</dbReference>
<feature type="signal peptide" evidence="9">
    <location>
        <begin position="1"/>
        <end position="21"/>
    </location>
</feature>
<feature type="domain" description="Beta-hexosaminidase eukaryotic type N-terminal" evidence="11">
    <location>
        <begin position="26"/>
        <end position="167"/>
    </location>
</feature>
<dbReference type="Gene3D" id="3.20.20.80">
    <property type="entry name" value="Glycosidases"/>
    <property type="match status" value="1"/>
</dbReference>
<dbReference type="Gene3D" id="3.30.379.10">
    <property type="entry name" value="Chitobiase/beta-hexosaminidase domain 2-like"/>
    <property type="match status" value="1"/>
</dbReference>
<dbReference type="GO" id="GO:0005975">
    <property type="term" value="P:carbohydrate metabolic process"/>
    <property type="evidence" value="ECO:0007669"/>
    <property type="project" value="InterPro"/>
</dbReference>
<keyword evidence="4 7" id="KW-0378">Hydrolase</keyword>
<keyword evidence="13" id="KW-1185">Reference proteome</keyword>
<evidence type="ECO:0000256" key="3">
    <source>
        <dbReference type="ARBA" id="ARBA00022729"/>
    </source>
</evidence>
<dbReference type="GO" id="GO:0030203">
    <property type="term" value="P:glycosaminoglycan metabolic process"/>
    <property type="evidence" value="ECO:0007669"/>
    <property type="project" value="TreeGrafter"/>
</dbReference>
<evidence type="ECO:0000256" key="7">
    <source>
        <dbReference type="PIRNR" id="PIRNR001093"/>
    </source>
</evidence>
<dbReference type="InterPro" id="IPR029018">
    <property type="entry name" value="Hex-like_dom2"/>
</dbReference>
<name>A0A9P5V8V0_9FUNG</name>
<evidence type="ECO:0000313" key="12">
    <source>
        <dbReference type="EMBL" id="KAF9147391.1"/>
    </source>
</evidence>
<evidence type="ECO:0000256" key="6">
    <source>
        <dbReference type="ARBA" id="ARBA00023295"/>
    </source>
</evidence>
<dbReference type="CDD" id="cd06562">
    <property type="entry name" value="GH20_HexA_HexB-like"/>
    <property type="match status" value="1"/>
</dbReference>
<evidence type="ECO:0000313" key="13">
    <source>
        <dbReference type="Proteomes" id="UP000748756"/>
    </source>
</evidence>
<proteinExistence type="inferred from homology"/>
<evidence type="ECO:0000256" key="8">
    <source>
        <dbReference type="PIRSR" id="PIRSR001093-1"/>
    </source>
</evidence>
<dbReference type="PRINTS" id="PR00738">
    <property type="entry name" value="GLHYDRLASE20"/>
</dbReference>
<dbReference type="Pfam" id="PF00728">
    <property type="entry name" value="Glyco_hydro_20"/>
    <property type="match status" value="1"/>
</dbReference>
<dbReference type="PIRSF" id="PIRSF001093">
    <property type="entry name" value="B-hxosamndse_ab_euk"/>
    <property type="match status" value="1"/>
</dbReference>
<evidence type="ECO:0000256" key="5">
    <source>
        <dbReference type="ARBA" id="ARBA00023180"/>
    </source>
</evidence>
<dbReference type="InterPro" id="IPR017853">
    <property type="entry name" value="GH"/>
</dbReference>
<dbReference type="SUPFAM" id="SSF51445">
    <property type="entry name" value="(Trans)glycosidases"/>
    <property type="match status" value="1"/>
</dbReference>
<sequence>MKISIAAALGLLAVAVSTAEAVKVNPLPAPVTITWGKTGPIKVDNNFKIVGPKHDVLTKAYARTAALIKEERWIPQTWEQPAGEFPPFPTLSKRGDDDDEPILEANNNGGKHKGIKTFTVQVSDLKADLQMSVDESYTLDVTAAGQGIIKAKTPWGALHALNTLTQIIIDDGKHGLQIEEPVHIEDAPKYTHRGVMLDTARNYYPVKALMKQIDALSWAKLNVFHWHITDTQSWPLEIKKYPQMLKDAYSPREIYSQRDIAAIIKYGRERGVRVIPEIDMPGHSASGWLQVDKKAVTCADSWWDNDGWTHHSAVQPNPGQLDISYEGTYKLIKDIYTEAANLFKDNIFHVGSDELMTYCFNYSESAMDWFKQRPGATYPDFAQYYLDKALPIYMDKPERRLMMWEDIILSHDMPAKEVPKDIIMQSWNSGTANIKKLAQKGYDIVVSSADFFYLDCGNGGYVTNDPRYNVNEPPVLPEAIKDAFEANPSDYSATTLNYLGMGASWCAPYKTWQRIYSYDFTKGLTDEEAKHVIGGEVALWSEQSDASVVESKIWPRAAALAELLWSGNRNAEGYKRATELTARISDYRERMVARGHAAHPLVPKYCLQHPHHCDLFRNQTAWGK</sequence>
<protein>
    <recommendedName>
        <fullName evidence="7">Beta-hexosaminidase</fullName>
        <ecNumber evidence="7">3.2.1.52</ecNumber>
    </recommendedName>
</protein>
<feature type="active site" description="Proton donor" evidence="8">
    <location>
        <position position="354"/>
    </location>
</feature>
<dbReference type="Pfam" id="PF14845">
    <property type="entry name" value="Glycohydro_20b2"/>
    <property type="match status" value="1"/>
</dbReference>
<dbReference type="Proteomes" id="UP000748756">
    <property type="component" value="Unassembled WGS sequence"/>
</dbReference>
<dbReference type="AlphaFoldDB" id="A0A9P5V8V0"/>
<dbReference type="GO" id="GO:0016020">
    <property type="term" value="C:membrane"/>
    <property type="evidence" value="ECO:0007669"/>
    <property type="project" value="TreeGrafter"/>
</dbReference>
<feature type="domain" description="Glycoside hydrolase family 20 catalytic" evidence="10">
    <location>
        <begin position="190"/>
        <end position="567"/>
    </location>
</feature>
<reference evidence="12" key="1">
    <citation type="journal article" date="2020" name="Fungal Divers.">
        <title>Resolving the Mortierellaceae phylogeny through synthesis of multi-gene phylogenetics and phylogenomics.</title>
        <authorList>
            <person name="Vandepol N."/>
            <person name="Liber J."/>
            <person name="Desiro A."/>
            <person name="Na H."/>
            <person name="Kennedy M."/>
            <person name="Barry K."/>
            <person name="Grigoriev I.V."/>
            <person name="Miller A.N."/>
            <person name="O'Donnell K."/>
            <person name="Stajich J.E."/>
            <person name="Bonito G."/>
        </authorList>
    </citation>
    <scope>NUCLEOTIDE SEQUENCE</scope>
    <source>
        <strain evidence="12">NRRL 6426</strain>
    </source>
</reference>
<keyword evidence="3 9" id="KW-0732">Signal</keyword>
<dbReference type="PANTHER" id="PTHR22600:SF26">
    <property type="entry name" value="BETA-N-ACETYLHEXOSAMINIDASE"/>
    <property type="match status" value="1"/>
</dbReference>
<comment type="catalytic activity">
    <reaction evidence="1 7">
        <text>Hydrolysis of terminal non-reducing N-acetyl-D-hexosamine residues in N-acetyl-beta-D-hexosaminides.</text>
        <dbReference type="EC" id="3.2.1.52"/>
    </reaction>
</comment>
<gene>
    <name evidence="12" type="ORF">BG015_010978</name>
</gene>
<dbReference type="InterPro" id="IPR025705">
    <property type="entry name" value="Beta_hexosaminidase_sua/sub"/>
</dbReference>
<dbReference type="OrthoDB" id="428480at2759"/>
<evidence type="ECO:0000256" key="4">
    <source>
        <dbReference type="ARBA" id="ARBA00022801"/>
    </source>
</evidence>
<dbReference type="EC" id="3.2.1.52" evidence="7"/>
<evidence type="ECO:0000259" key="10">
    <source>
        <dbReference type="Pfam" id="PF00728"/>
    </source>
</evidence>
<comment type="caution">
    <text evidence="12">The sequence shown here is derived from an EMBL/GenBank/DDBJ whole genome shotgun (WGS) entry which is preliminary data.</text>
</comment>
<dbReference type="InterPro" id="IPR015883">
    <property type="entry name" value="Glyco_hydro_20_cat"/>
</dbReference>
<keyword evidence="6 7" id="KW-0326">Glycosidase</keyword>
<accession>A0A9P5V8V0</accession>